<proteinExistence type="predicted"/>
<organism evidence="1">
    <name type="scientific">Erinnyis ello granulovirus</name>
    <dbReference type="NCBI Taxonomy" id="307444"/>
    <lineage>
        <taxon>Viruses</taxon>
        <taxon>Viruses incertae sedis</taxon>
        <taxon>Naldaviricetes</taxon>
        <taxon>Lefavirales</taxon>
        <taxon>Baculoviridae</taxon>
        <taxon>Betabaculovirus</taxon>
        <taxon>Betabaculovirus erellonis</taxon>
    </lineage>
</organism>
<dbReference type="EMBL" id="KX859079">
    <property type="protein sequence ID" value="ARX71440.1"/>
    <property type="molecule type" value="Genomic_DNA"/>
</dbReference>
<gene>
    <name evidence="1" type="ORF">EREL_101</name>
</gene>
<evidence type="ECO:0000313" key="1">
    <source>
        <dbReference type="EMBL" id="ARX71440.1"/>
    </source>
</evidence>
<sequence>MSLLTQVMLDCLKSGICPNLMCTNSTACGVNHRSFYGDLVTFDDTNQPNNIVKVHDLVVVTNDGCWITYTLQCGTTQKSRLCRHCVAYKQLHLRLQNHLLQLSNEEVYDVCRYIMCTICMENNNYKAYRMSVRETKLTLFVDAFPSWRHFQHCSCCIPLVHCSKLVYTYNNVFAATTIQKCLCKYCKYEQQPMSLFDLSLRAASKYKLGVAQLFEDYALPLSIGI</sequence>
<protein>
    <submittedName>
        <fullName evidence="1">Uncharacterized protein</fullName>
    </submittedName>
</protein>
<name>A0A288WHC3_9BBAC</name>
<accession>A0A288WHC3</accession>
<reference evidence="1" key="1">
    <citation type="submission" date="2016-09" db="EMBL/GenBank/DDBJ databases">
        <title>Genome-wide Diversity of Wild Populations of Erinnyis ello granulovirus (ErelGV).</title>
        <authorList>
            <person name="Brito A.F."/>
            <person name="Melo F.L."/>
            <person name="Ardisson-Araujo D.M.P."/>
            <person name="Sihler W."/>
            <person name="Souza M.L."/>
            <person name="Ribeiro B.M."/>
        </authorList>
    </citation>
    <scope>NUCLEOTIDE SEQUENCE</scope>
    <source>
        <strain evidence="1">ErelGV-94</strain>
    </source>
</reference>